<evidence type="ECO:0000313" key="2">
    <source>
        <dbReference type="EMBL" id="KIE11769.1"/>
    </source>
</evidence>
<dbReference type="Pfam" id="PF12559">
    <property type="entry name" value="Inhibitor_I10"/>
    <property type="match status" value="1"/>
</dbReference>
<sequence length="47" mass="5457">MQPFFARFLEDQSMSVESDDPPSDAPPPPPLPPFPFTYKFPSDWEDR</sequence>
<protein>
    <submittedName>
        <fullName evidence="2">Esterase</fullName>
    </submittedName>
</protein>
<comment type="caution">
    <text evidence="2">The sequence shown here is derived from an EMBL/GenBank/DDBJ whole genome shotgun (WGS) entry which is preliminary data.</text>
</comment>
<gene>
    <name evidence="2" type="ORF">DA73_0213930</name>
</gene>
<feature type="region of interest" description="Disordered" evidence="1">
    <location>
        <begin position="10"/>
        <end position="47"/>
    </location>
</feature>
<accession>A0A0C1R292</accession>
<dbReference type="InterPro" id="IPR022217">
    <property type="entry name" value="Prot_inh_I10_marinostatin"/>
</dbReference>
<organism evidence="2">
    <name type="scientific">Tolypothrix bouteillei VB521301</name>
    <dbReference type="NCBI Taxonomy" id="1479485"/>
    <lineage>
        <taxon>Bacteria</taxon>
        <taxon>Bacillati</taxon>
        <taxon>Cyanobacteriota</taxon>
        <taxon>Cyanophyceae</taxon>
        <taxon>Nostocales</taxon>
        <taxon>Tolypothrichaceae</taxon>
        <taxon>Tolypothrix</taxon>
    </lineage>
</organism>
<proteinExistence type="predicted"/>
<name>A0A0C1R292_9CYAN</name>
<evidence type="ECO:0000256" key="1">
    <source>
        <dbReference type="SAM" id="MobiDB-lite"/>
    </source>
</evidence>
<feature type="compositionally biased region" description="Pro residues" evidence="1">
    <location>
        <begin position="23"/>
        <end position="35"/>
    </location>
</feature>
<dbReference type="AlphaFoldDB" id="A0A0C1R292"/>
<dbReference type="NCBIfam" id="NF033738">
    <property type="entry name" value="microvirid_RiPP"/>
    <property type="match status" value="1"/>
</dbReference>
<dbReference type="EMBL" id="JHEG02000042">
    <property type="protein sequence ID" value="KIE11769.1"/>
    <property type="molecule type" value="Genomic_DNA"/>
</dbReference>
<reference evidence="2" key="1">
    <citation type="journal article" date="2015" name="Genome Announc.">
        <title>Draft Genome Sequence of Tolypothrix boutellei Strain VB521301.</title>
        <authorList>
            <person name="Chandrababunaidu M.M."/>
            <person name="Singh D."/>
            <person name="Sen D."/>
            <person name="Bhan S."/>
            <person name="Das S."/>
            <person name="Gupta A."/>
            <person name="Adhikary S.P."/>
            <person name="Tripathy S."/>
        </authorList>
    </citation>
    <scope>NUCLEOTIDE SEQUENCE</scope>
    <source>
        <strain evidence="2">VB521301</strain>
    </source>
</reference>